<dbReference type="CDD" id="cd03143">
    <property type="entry name" value="A4_beta-galactosidase_middle_domain"/>
    <property type="match status" value="1"/>
</dbReference>
<keyword evidence="4" id="KW-0614">Plasmid</keyword>
<sequence length="916" mass="97700">MLGFGPIAFAVPWVLAALAVLPVLWWLLRVTPPAPRVVRFPAIRLLRDLTAREETPARTPLWLLILRLIVAALLILALAGPLLNPRAALPGSGPLLLLIDNGWASGRDWTSRRAAMEELVSQAERQNRPVVLLPTARPAGGEAVKASPPLPASEARRLIQALEPHPWPTDRAGALEAVRGLAARGSAHTVWLSDGTGDRSARGLAETLQRMGSLEILDDSAEKPSHLLLPPSSEGAGLTARVVRADASRPESVTVRLSGADGRLLTRQPVAFDAGQLTREVRFEVPAELRNDAASLRVENDTTAGATVLLDERWRRRPVGLASGRANGENQPLLSDLHYLERALAPYNEVRRGEPDELLKRDLAVLVLSDIGALTGQEAQTIEDWVRKGGVLLRFAGPRLAQNPDRLVPVRLRLGDRALGGALSWSEPAKLQPFDGRSPFAGLHIPDDVAVSRQVLAEPALDLADRTWARLQDGTPLVTSEKRGDGYIVLVHTTASPEWSNLPMSGLFVDMLRRLVTLSGGVAGGAHGGTLEPLEVLDGFGRLVPPPAAAFPIAGDAGADVLGPRHPPGFYGTEEARRALNLTATLTRIEPLGAMPGGVARGPYGTRGEVALKPALLGIALSLAMIDLLIALMLRGLLGGWRFGGKGGGGKRRRAGAAAAVLLTLGAALPMAAVPWSSARADDAQSTKVTAETYLAYVRTGNGTVDDTSRAGLESLVDVLTRRTAVEAAGAVGVDPETDELAFYPLLYWPVSGGQRALTDHARARLNEYMRNGGTILFDTRDQSAGAVGGNQALQGMVQGLDIPPLAPVPPDHVLTKSFYLLNDFPGRYNGGNVWIEAREGRANDGVSPVLIGGNDWAAAWAANRNGQPLYAVVPGGERQREMAYRFGVNLVMYALTGNYKADQVHVPAILERLGQ</sequence>
<evidence type="ECO:0000313" key="5">
    <source>
        <dbReference type="Proteomes" id="UP000215367"/>
    </source>
</evidence>
<dbReference type="RefSeq" id="WP_094305374.1">
    <property type="nucleotide sequence ID" value="NZ_NOWT01000022.1"/>
</dbReference>
<keyword evidence="1" id="KW-1133">Transmembrane helix</keyword>
<feature type="transmembrane region" description="Helical" evidence="1">
    <location>
        <begin position="61"/>
        <end position="83"/>
    </location>
</feature>
<feature type="transmembrane region" description="Helical" evidence="1">
    <location>
        <begin position="655"/>
        <end position="676"/>
    </location>
</feature>
<keyword evidence="1" id="KW-0472">Membrane</keyword>
<dbReference type="AlphaFoldDB" id="A0A235H989"/>
<keyword evidence="1" id="KW-0812">Transmembrane</keyword>
<evidence type="ECO:0000256" key="1">
    <source>
        <dbReference type="SAM" id="Phobius"/>
    </source>
</evidence>
<name>A0A235H989_AZOBR</name>
<dbReference type="Gene3D" id="3.40.50.880">
    <property type="match status" value="1"/>
</dbReference>
<proteinExistence type="predicted"/>
<dbReference type="InterPro" id="IPR011933">
    <property type="entry name" value="Double_TM_dom"/>
</dbReference>
<organism evidence="4 5">
    <name type="scientific">Azospirillum brasilense</name>
    <dbReference type="NCBI Taxonomy" id="192"/>
    <lineage>
        <taxon>Bacteria</taxon>
        <taxon>Pseudomonadati</taxon>
        <taxon>Pseudomonadota</taxon>
        <taxon>Alphaproteobacteria</taxon>
        <taxon>Rhodospirillales</taxon>
        <taxon>Azospirillaceae</taxon>
        <taxon>Azospirillum</taxon>
    </lineage>
</organism>
<dbReference type="SUPFAM" id="SSF52317">
    <property type="entry name" value="Class I glutamine amidotransferase-like"/>
    <property type="match status" value="1"/>
</dbReference>
<accession>A0A235H989</accession>
<protein>
    <recommendedName>
        <fullName evidence="6">DUF4159 domain-containing protein</fullName>
    </recommendedName>
</protein>
<gene>
    <name evidence="4" type="ORF">CHT98_20720</name>
</gene>
<dbReference type="NCBIfam" id="TIGR02226">
    <property type="entry name" value="two_anch"/>
    <property type="match status" value="1"/>
</dbReference>
<evidence type="ECO:0000259" key="3">
    <source>
        <dbReference type="Pfam" id="PF13709"/>
    </source>
</evidence>
<evidence type="ECO:0000259" key="2">
    <source>
        <dbReference type="Pfam" id="PF07584"/>
    </source>
</evidence>
<dbReference type="Proteomes" id="UP000215367">
    <property type="component" value="Unassembled WGS sequence"/>
</dbReference>
<dbReference type="PANTHER" id="PTHR37464:SF1">
    <property type="entry name" value="BLL2463 PROTEIN"/>
    <property type="match status" value="1"/>
</dbReference>
<dbReference type="Pfam" id="PF07584">
    <property type="entry name" value="BatA"/>
    <property type="match status" value="1"/>
</dbReference>
<dbReference type="EMBL" id="NOWT01000022">
    <property type="protein sequence ID" value="OYD82379.1"/>
    <property type="molecule type" value="Genomic_DNA"/>
</dbReference>
<comment type="caution">
    <text evidence="4">The sequence shown here is derived from an EMBL/GenBank/DDBJ whole genome shotgun (WGS) entry which is preliminary data.</text>
</comment>
<dbReference type="Gene3D" id="3.40.50.12140">
    <property type="entry name" value="Domain of unknown function DUF4159"/>
    <property type="match status" value="1"/>
</dbReference>
<feature type="transmembrane region" description="Helical" evidence="1">
    <location>
        <begin position="615"/>
        <end position="634"/>
    </location>
</feature>
<dbReference type="Pfam" id="PF13709">
    <property type="entry name" value="DUF4159"/>
    <property type="match status" value="1"/>
</dbReference>
<reference evidence="4 5" key="1">
    <citation type="submission" date="2017-07" db="EMBL/GenBank/DDBJ databases">
        <title>Whole genome sequence of Azospirillum brasilense 2A1, a potential biofertilizer strain.</title>
        <authorList>
            <person name="Fontana C.A."/>
            <person name="Toffoli L.M."/>
            <person name="Salazar S.M."/>
            <person name="Puglisi E."/>
            <person name="Pedraza R."/>
            <person name="Bassi D."/>
            <person name="Cocconcelli P.S."/>
        </authorList>
    </citation>
    <scope>NUCLEOTIDE SEQUENCE [LARGE SCALE GENOMIC DNA]</scope>
    <source>
        <strain evidence="4 5">2A1</strain>
        <plasmid evidence="4">unnamed</plasmid>
    </source>
</reference>
<dbReference type="PANTHER" id="PTHR37464">
    <property type="entry name" value="BLL2463 PROTEIN"/>
    <property type="match status" value="1"/>
</dbReference>
<feature type="domain" description="DUF4159" evidence="3">
    <location>
        <begin position="695"/>
        <end position="896"/>
    </location>
</feature>
<dbReference type="InterPro" id="IPR029062">
    <property type="entry name" value="Class_I_gatase-like"/>
</dbReference>
<evidence type="ECO:0000313" key="4">
    <source>
        <dbReference type="EMBL" id="OYD82379.1"/>
    </source>
</evidence>
<dbReference type="InterPro" id="IPR024163">
    <property type="entry name" value="Aerotolerance_reg_N"/>
</dbReference>
<feature type="transmembrane region" description="Helical" evidence="1">
    <location>
        <begin position="6"/>
        <end position="28"/>
    </location>
</feature>
<feature type="domain" description="Aerotolerance regulator N-terminal" evidence="2">
    <location>
        <begin position="7"/>
        <end position="81"/>
    </location>
</feature>
<geneLocation type="plasmid" evidence="4">
    <name>unnamed</name>
</geneLocation>
<dbReference type="InterPro" id="IPR025297">
    <property type="entry name" value="DUF4159"/>
</dbReference>
<evidence type="ECO:0008006" key="6">
    <source>
        <dbReference type="Google" id="ProtNLM"/>
    </source>
</evidence>